<keyword evidence="6" id="KW-0378">Hydrolase</keyword>
<dbReference type="Pfam" id="PF00293">
    <property type="entry name" value="NUDIX"/>
    <property type="match status" value="1"/>
</dbReference>
<sequence>MTHRFASWRPILKPEIHTLASTEIYRNRWMTLKEDKIQRADGSEGIYSVIEKDDFVVVLPVEQDSIFVVEQYRYPVSERTLELPQGSWELDPGASPEALAAGELQEETGLVADRWQYVGYQKLAQGYSSQGYHIYLASELHYQGQNLDAEEVGLTARKVKISEFLQWVLEGKVTDATSVTAFLLARAKGLIA</sequence>
<dbReference type="InterPro" id="IPR000086">
    <property type="entry name" value="NUDIX_hydrolase_dom"/>
</dbReference>
<dbReference type="GO" id="GO:0006753">
    <property type="term" value="P:nucleoside phosphate metabolic process"/>
    <property type="evidence" value="ECO:0007669"/>
    <property type="project" value="TreeGrafter"/>
</dbReference>
<comment type="catalytic activity">
    <reaction evidence="1">
        <text>GDP-alpha-D-mannose + H2O = alpha-D-mannose 1-phosphate + GMP + 2 H(+)</text>
        <dbReference type="Rhea" id="RHEA:27978"/>
        <dbReference type="ChEBI" id="CHEBI:15377"/>
        <dbReference type="ChEBI" id="CHEBI:15378"/>
        <dbReference type="ChEBI" id="CHEBI:57527"/>
        <dbReference type="ChEBI" id="CHEBI:58115"/>
        <dbReference type="ChEBI" id="CHEBI:58409"/>
    </reaction>
</comment>
<comment type="subunit">
    <text evidence="4">Homodimer.</text>
</comment>
<dbReference type="PANTHER" id="PTHR11839:SF18">
    <property type="entry name" value="NUDIX HYDROLASE DOMAIN-CONTAINING PROTEIN"/>
    <property type="match status" value="1"/>
</dbReference>
<evidence type="ECO:0000256" key="8">
    <source>
        <dbReference type="ARBA" id="ARBA00032272"/>
    </source>
</evidence>
<evidence type="ECO:0000259" key="9">
    <source>
        <dbReference type="PROSITE" id="PS51462"/>
    </source>
</evidence>
<gene>
    <name evidence="10" type="ORF">LK04_09345</name>
</gene>
<organism evidence="10 11">
    <name type="scientific">Pantoea vagans</name>
    <dbReference type="NCBI Taxonomy" id="470934"/>
    <lineage>
        <taxon>Bacteria</taxon>
        <taxon>Pseudomonadati</taxon>
        <taxon>Pseudomonadota</taxon>
        <taxon>Gammaproteobacteria</taxon>
        <taxon>Enterobacterales</taxon>
        <taxon>Erwiniaceae</taxon>
        <taxon>Pantoea</taxon>
    </lineage>
</organism>
<dbReference type="CDD" id="cd24161">
    <property type="entry name" value="NUDIX_ADPRase_Ndx2"/>
    <property type="match status" value="1"/>
</dbReference>
<comment type="similarity">
    <text evidence="3">Belongs to the Nudix hydrolase family. NudK subfamily.</text>
</comment>
<evidence type="ECO:0000256" key="6">
    <source>
        <dbReference type="ARBA" id="ARBA00022801"/>
    </source>
</evidence>
<proteinExistence type="inferred from homology"/>
<name>A0A0U3TC16_9GAMM</name>
<feature type="domain" description="Nudix hydrolase" evidence="9">
    <location>
        <begin position="51"/>
        <end position="181"/>
    </location>
</feature>
<evidence type="ECO:0000313" key="10">
    <source>
        <dbReference type="EMBL" id="ALV92341.1"/>
    </source>
</evidence>
<dbReference type="AlphaFoldDB" id="A0A0U3TC16"/>
<dbReference type="SUPFAM" id="SSF55811">
    <property type="entry name" value="Nudix"/>
    <property type="match status" value="1"/>
</dbReference>
<dbReference type="InterPro" id="IPR015797">
    <property type="entry name" value="NUDIX_hydrolase-like_dom_sf"/>
</dbReference>
<evidence type="ECO:0000256" key="5">
    <source>
        <dbReference type="ARBA" id="ARBA00016377"/>
    </source>
</evidence>
<dbReference type="GO" id="GO:0019693">
    <property type="term" value="P:ribose phosphate metabolic process"/>
    <property type="evidence" value="ECO:0007669"/>
    <property type="project" value="TreeGrafter"/>
</dbReference>
<dbReference type="GO" id="GO:0016787">
    <property type="term" value="F:hydrolase activity"/>
    <property type="evidence" value="ECO:0007669"/>
    <property type="project" value="UniProtKB-KW"/>
</dbReference>
<dbReference type="PATRIC" id="fig|158822.12.peg.1920"/>
<dbReference type="PROSITE" id="PS51462">
    <property type="entry name" value="NUDIX"/>
    <property type="match status" value="1"/>
</dbReference>
<dbReference type="GO" id="GO:0005829">
    <property type="term" value="C:cytosol"/>
    <property type="evidence" value="ECO:0007669"/>
    <property type="project" value="TreeGrafter"/>
</dbReference>
<dbReference type="PANTHER" id="PTHR11839">
    <property type="entry name" value="UDP/ADP-SUGAR PYROPHOSPHATASE"/>
    <property type="match status" value="1"/>
</dbReference>
<accession>A0A0U3TC16</accession>
<protein>
    <recommendedName>
        <fullName evidence="5">GDP-mannose pyrophosphatase</fullName>
    </recommendedName>
    <alternativeName>
        <fullName evidence="7">GDP-mannose hydrolase</fullName>
    </alternativeName>
    <alternativeName>
        <fullName evidence="8">GDPMK</fullName>
    </alternativeName>
</protein>
<dbReference type="Gene3D" id="3.90.79.10">
    <property type="entry name" value="Nucleoside Triphosphate Pyrophosphohydrolase"/>
    <property type="match status" value="1"/>
</dbReference>
<dbReference type="EMBL" id="CP011427">
    <property type="protein sequence ID" value="ALV92341.1"/>
    <property type="molecule type" value="Genomic_DNA"/>
</dbReference>
<evidence type="ECO:0000313" key="11">
    <source>
        <dbReference type="Proteomes" id="UP000069096"/>
    </source>
</evidence>
<dbReference type="Proteomes" id="UP000069096">
    <property type="component" value="Chromosome"/>
</dbReference>
<evidence type="ECO:0000256" key="3">
    <source>
        <dbReference type="ARBA" id="ARBA00007275"/>
    </source>
</evidence>
<reference evidence="11" key="1">
    <citation type="submission" date="2014-09" db="EMBL/GenBank/DDBJ databases">
        <title>Complete genome sequencing of Cedecea sp., quorum sensing bacteria isolated from Malaysian waterfall.</title>
        <authorList>
            <person name="Chan K.-G."/>
            <person name="Lim Y.-L."/>
            <person name="Yunos N.Y.M."/>
        </authorList>
    </citation>
    <scope>NUCLEOTIDE SEQUENCE [LARGE SCALE GENOMIC DNA]</scope>
    <source>
        <strain evidence="11">ND02</strain>
    </source>
</reference>
<evidence type="ECO:0000256" key="2">
    <source>
        <dbReference type="ARBA" id="ARBA00001946"/>
    </source>
</evidence>
<comment type="cofactor">
    <cofactor evidence="2">
        <name>Mg(2+)</name>
        <dbReference type="ChEBI" id="CHEBI:18420"/>
    </cofactor>
</comment>
<evidence type="ECO:0000256" key="7">
    <source>
        <dbReference type="ARBA" id="ARBA00032162"/>
    </source>
</evidence>
<keyword evidence="11" id="KW-1185">Reference proteome</keyword>
<evidence type="ECO:0000256" key="4">
    <source>
        <dbReference type="ARBA" id="ARBA00011738"/>
    </source>
</evidence>
<evidence type="ECO:0000256" key="1">
    <source>
        <dbReference type="ARBA" id="ARBA00000847"/>
    </source>
</evidence>